<proteinExistence type="predicted"/>
<reference evidence="1 2" key="1">
    <citation type="submission" date="2021-06" db="EMBL/GenBank/DDBJ databases">
        <authorList>
            <person name="Palmer J.M."/>
        </authorList>
    </citation>
    <scope>NUCLEOTIDE SEQUENCE [LARGE SCALE GENOMIC DNA]</scope>
    <source>
        <strain evidence="1 2">GA_2019</strain>
        <tissue evidence="1">Muscle</tissue>
    </source>
</reference>
<evidence type="ECO:0000313" key="1">
    <source>
        <dbReference type="EMBL" id="MEQ2184860.1"/>
    </source>
</evidence>
<comment type="caution">
    <text evidence="1">The sequence shown here is derived from an EMBL/GenBank/DDBJ whole genome shotgun (WGS) entry which is preliminary data.</text>
</comment>
<name>A0ABV0PMX4_9TELE</name>
<organism evidence="1 2">
    <name type="scientific">Goodea atripinnis</name>
    <dbReference type="NCBI Taxonomy" id="208336"/>
    <lineage>
        <taxon>Eukaryota</taxon>
        <taxon>Metazoa</taxon>
        <taxon>Chordata</taxon>
        <taxon>Craniata</taxon>
        <taxon>Vertebrata</taxon>
        <taxon>Euteleostomi</taxon>
        <taxon>Actinopterygii</taxon>
        <taxon>Neopterygii</taxon>
        <taxon>Teleostei</taxon>
        <taxon>Neoteleostei</taxon>
        <taxon>Acanthomorphata</taxon>
        <taxon>Ovalentaria</taxon>
        <taxon>Atherinomorphae</taxon>
        <taxon>Cyprinodontiformes</taxon>
        <taxon>Goodeidae</taxon>
        <taxon>Goodea</taxon>
    </lineage>
</organism>
<dbReference type="Proteomes" id="UP001476798">
    <property type="component" value="Unassembled WGS sequence"/>
</dbReference>
<dbReference type="EMBL" id="JAHRIO010080751">
    <property type="protein sequence ID" value="MEQ2184860.1"/>
    <property type="molecule type" value="Genomic_DNA"/>
</dbReference>
<protein>
    <submittedName>
        <fullName evidence="1">Uncharacterized protein</fullName>
    </submittedName>
</protein>
<gene>
    <name evidence="1" type="ORF">GOODEAATRI_012342</name>
</gene>
<keyword evidence="2" id="KW-1185">Reference proteome</keyword>
<sequence length="106" mass="11612">MVIQIRKHVCAMAVFHVPPVGTRTTLKKSANNALNKCLLLACMSIEWSFVISCLLYRTGGQPYVLCAGHQCISSHLTIQMISCILIGWRAVEEGVGAGLHLCKNQD</sequence>
<accession>A0ABV0PMX4</accession>
<evidence type="ECO:0000313" key="2">
    <source>
        <dbReference type="Proteomes" id="UP001476798"/>
    </source>
</evidence>